<evidence type="ECO:0000256" key="2">
    <source>
        <dbReference type="ARBA" id="ARBA00023015"/>
    </source>
</evidence>
<gene>
    <name evidence="7" type="ORF">PQO03_00315</name>
</gene>
<organism evidence="7 8">
    <name type="scientific">Lentisphaera profundi</name>
    <dbReference type="NCBI Taxonomy" id="1658616"/>
    <lineage>
        <taxon>Bacteria</taxon>
        <taxon>Pseudomonadati</taxon>
        <taxon>Lentisphaerota</taxon>
        <taxon>Lentisphaeria</taxon>
        <taxon>Lentisphaerales</taxon>
        <taxon>Lentisphaeraceae</taxon>
        <taxon>Lentisphaera</taxon>
    </lineage>
</organism>
<protein>
    <submittedName>
        <fullName evidence="7">Sigma-70 family RNA polymerase sigma factor</fullName>
    </submittedName>
</protein>
<keyword evidence="8" id="KW-1185">Reference proteome</keyword>
<accession>A0ABY7VQD9</accession>
<evidence type="ECO:0000259" key="5">
    <source>
        <dbReference type="Pfam" id="PF04542"/>
    </source>
</evidence>
<keyword evidence="2" id="KW-0805">Transcription regulation</keyword>
<keyword evidence="3" id="KW-0731">Sigma factor</keyword>
<dbReference type="Pfam" id="PF04542">
    <property type="entry name" value="Sigma70_r2"/>
    <property type="match status" value="1"/>
</dbReference>
<comment type="similarity">
    <text evidence="1">Belongs to the sigma-70 factor family. ECF subfamily.</text>
</comment>
<dbReference type="InterPro" id="IPR013249">
    <property type="entry name" value="RNA_pol_sigma70_r4_t2"/>
</dbReference>
<dbReference type="InterPro" id="IPR007627">
    <property type="entry name" value="RNA_pol_sigma70_r2"/>
</dbReference>
<dbReference type="RefSeq" id="WP_274150476.1">
    <property type="nucleotide sequence ID" value="NZ_CP117811.1"/>
</dbReference>
<evidence type="ECO:0000259" key="6">
    <source>
        <dbReference type="Pfam" id="PF08281"/>
    </source>
</evidence>
<sequence>MDINSLLSKSRQGDTEAYRLIIRELAPSVRAFLLSRLNDYHAVEDISQEIFVAAYRSLDKFNGQSQFKTWLLSISRFKLADHMRRSYSQSNLKATYQEEIQNVLAQEDDKLSLPGPERLASLLSCLEKLPLDAKEIIKSRYFNSETVMGLAERLNSSENAISSKLFRLKKKLKTCIELS</sequence>
<dbReference type="InterPro" id="IPR013324">
    <property type="entry name" value="RNA_pol_sigma_r3/r4-like"/>
</dbReference>
<dbReference type="Pfam" id="PF08281">
    <property type="entry name" value="Sigma70_r4_2"/>
    <property type="match status" value="1"/>
</dbReference>
<dbReference type="PANTHER" id="PTHR43133:SF51">
    <property type="entry name" value="RNA POLYMERASE SIGMA FACTOR"/>
    <property type="match status" value="1"/>
</dbReference>
<keyword evidence="4" id="KW-0804">Transcription</keyword>
<proteinExistence type="inferred from homology"/>
<dbReference type="Proteomes" id="UP001214250">
    <property type="component" value="Chromosome 1"/>
</dbReference>
<evidence type="ECO:0000256" key="4">
    <source>
        <dbReference type="ARBA" id="ARBA00023163"/>
    </source>
</evidence>
<evidence type="ECO:0000256" key="3">
    <source>
        <dbReference type="ARBA" id="ARBA00023082"/>
    </source>
</evidence>
<dbReference type="SUPFAM" id="SSF88946">
    <property type="entry name" value="Sigma2 domain of RNA polymerase sigma factors"/>
    <property type="match status" value="1"/>
</dbReference>
<name>A0ABY7VQD9_9BACT</name>
<dbReference type="Gene3D" id="1.10.10.10">
    <property type="entry name" value="Winged helix-like DNA-binding domain superfamily/Winged helix DNA-binding domain"/>
    <property type="match status" value="1"/>
</dbReference>
<feature type="domain" description="RNA polymerase sigma factor 70 region 4 type 2" evidence="6">
    <location>
        <begin position="121"/>
        <end position="172"/>
    </location>
</feature>
<dbReference type="InterPro" id="IPR039425">
    <property type="entry name" value="RNA_pol_sigma-70-like"/>
</dbReference>
<dbReference type="PANTHER" id="PTHR43133">
    <property type="entry name" value="RNA POLYMERASE ECF-TYPE SIGMA FACTO"/>
    <property type="match status" value="1"/>
</dbReference>
<evidence type="ECO:0000256" key="1">
    <source>
        <dbReference type="ARBA" id="ARBA00010641"/>
    </source>
</evidence>
<dbReference type="EMBL" id="CP117811">
    <property type="protein sequence ID" value="WDE96410.1"/>
    <property type="molecule type" value="Genomic_DNA"/>
</dbReference>
<dbReference type="NCBIfam" id="TIGR02937">
    <property type="entry name" value="sigma70-ECF"/>
    <property type="match status" value="1"/>
</dbReference>
<dbReference type="InterPro" id="IPR014284">
    <property type="entry name" value="RNA_pol_sigma-70_dom"/>
</dbReference>
<dbReference type="Gene3D" id="1.10.1740.10">
    <property type="match status" value="1"/>
</dbReference>
<reference evidence="7 8" key="1">
    <citation type="submission" date="2023-02" db="EMBL/GenBank/DDBJ databases">
        <title>Genome sequence of Lentisphaera profundi SAORIC-696.</title>
        <authorList>
            <person name="Kim e."/>
            <person name="Cho J.-C."/>
            <person name="Choi A."/>
            <person name="Kang I."/>
        </authorList>
    </citation>
    <scope>NUCLEOTIDE SEQUENCE [LARGE SCALE GENOMIC DNA]</scope>
    <source>
        <strain evidence="7 8">SAORIC-696</strain>
    </source>
</reference>
<dbReference type="SUPFAM" id="SSF88659">
    <property type="entry name" value="Sigma3 and sigma4 domains of RNA polymerase sigma factors"/>
    <property type="match status" value="1"/>
</dbReference>
<dbReference type="InterPro" id="IPR013325">
    <property type="entry name" value="RNA_pol_sigma_r2"/>
</dbReference>
<evidence type="ECO:0000313" key="7">
    <source>
        <dbReference type="EMBL" id="WDE96410.1"/>
    </source>
</evidence>
<feature type="domain" description="RNA polymerase sigma-70 region 2" evidence="5">
    <location>
        <begin position="22"/>
        <end position="85"/>
    </location>
</feature>
<evidence type="ECO:0000313" key="8">
    <source>
        <dbReference type="Proteomes" id="UP001214250"/>
    </source>
</evidence>
<dbReference type="InterPro" id="IPR036388">
    <property type="entry name" value="WH-like_DNA-bd_sf"/>
</dbReference>